<dbReference type="Proteomes" id="UP000000346">
    <property type="component" value="Chromosome"/>
</dbReference>
<dbReference type="EMBL" id="CP001742">
    <property type="protein sequence ID" value="ADL18887.1"/>
    <property type="molecule type" value="Genomic_DNA"/>
</dbReference>
<evidence type="ECO:0000313" key="2">
    <source>
        <dbReference type="EMBL" id="ADL18887.1"/>
    </source>
</evidence>
<keyword evidence="3" id="KW-1185">Reference proteome</keyword>
<feature type="transmembrane region" description="Helical" evidence="1">
    <location>
        <begin position="33"/>
        <end position="56"/>
    </location>
</feature>
<dbReference type="InParanoid" id="D9Q0P9"/>
<keyword evidence="1" id="KW-0812">Transmembrane</keyword>
<keyword evidence="1" id="KW-1133">Transmembrane helix</keyword>
<organism evidence="2 3">
    <name type="scientific">Acidilobus saccharovorans (strain DSM 16705 / JCM 18335 / VKM B-2471 / 345-15)</name>
    <dbReference type="NCBI Taxonomy" id="666510"/>
    <lineage>
        <taxon>Archaea</taxon>
        <taxon>Thermoproteota</taxon>
        <taxon>Thermoprotei</taxon>
        <taxon>Acidilobales</taxon>
        <taxon>Acidilobaceae</taxon>
        <taxon>Acidilobus</taxon>
    </lineage>
</organism>
<dbReference type="KEGG" id="asc:ASAC_0480"/>
<gene>
    <name evidence="2" type="ordered locus">ASAC_0480</name>
</gene>
<protein>
    <submittedName>
        <fullName evidence="2">Uncharacterized protein</fullName>
    </submittedName>
</protein>
<dbReference type="GeneID" id="9498711"/>
<evidence type="ECO:0000256" key="1">
    <source>
        <dbReference type="SAM" id="Phobius"/>
    </source>
</evidence>
<accession>D9Q0P9</accession>
<dbReference type="AlphaFoldDB" id="D9Q0P9"/>
<evidence type="ECO:0000313" key="3">
    <source>
        <dbReference type="Proteomes" id="UP000000346"/>
    </source>
</evidence>
<name>D9Q0P9_ACIS3</name>
<sequence length="64" mass="7125">MRRAVRDKLVLTFSIAAAGGALVAMSPRLGRAYLFLGAAIMLAAPWISYLIVLWLYRDEVLRES</sequence>
<dbReference type="OrthoDB" id="380813at2157"/>
<keyword evidence="1" id="KW-0472">Membrane</keyword>
<reference evidence="2 3" key="1">
    <citation type="journal article" date="2010" name="Appl. Environ. Microbiol.">
        <title>The genome sequence of the crenarchaeon Acidilobus saccharovorans supports a new order, Acidilobales, and suggests an important ecological role in terrestrial acidic hot springs.</title>
        <authorList>
            <person name="Mardanov A.V."/>
            <person name="Svetlitchnyi V.A."/>
            <person name="Beletsky A.V."/>
            <person name="Prokofeva M.I."/>
            <person name="Bonch-Osmolovskaya E.A."/>
            <person name="Ravin N.V."/>
            <person name="Skryabin K.G."/>
        </authorList>
    </citation>
    <scope>NUCLEOTIDE SEQUENCE [LARGE SCALE GENOMIC DNA]</scope>
    <source>
        <strain evidence="3">DSM 16705 / JCM 18335 / VKM B-2471 / 345-15</strain>
    </source>
</reference>
<dbReference type="STRING" id="666510.ASAC_0480"/>
<proteinExistence type="predicted"/>
<dbReference type="HOGENOM" id="CLU_2856883_0_0_2"/>
<dbReference type="RefSeq" id="WP_013266399.1">
    <property type="nucleotide sequence ID" value="NC_014374.1"/>
</dbReference>